<organism evidence="10 11">
    <name type="scientific">Acinetobacter phage Acj9</name>
    <dbReference type="NCBI Taxonomy" id="760939"/>
    <lineage>
        <taxon>Viruses</taxon>
        <taxon>Duplodnaviria</taxon>
        <taxon>Heunggongvirae</taxon>
        <taxon>Uroviricota</taxon>
        <taxon>Caudoviricetes</taxon>
        <taxon>Pantevenvirales</taxon>
        <taxon>Straboviridae</taxon>
        <taxon>Twarogvirinae</taxon>
        <taxon>Acajnonavirus</taxon>
        <taxon>Acajnonavirus acj9</taxon>
    </lineage>
</organism>
<comment type="catalytic activity">
    <reaction evidence="2">
        <text>3',3',3'-cAAG + H2O = G[3'-5']pA[3'-5']pAp[3'] + H(+)</text>
        <dbReference type="Rhea" id="RHEA:72863"/>
        <dbReference type="ChEBI" id="CHEBI:15377"/>
        <dbReference type="ChEBI" id="CHEBI:15378"/>
        <dbReference type="ChEBI" id="CHEBI:143810"/>
        <dbReference type="ChEBI" id="CHEBI:192532"/>
    </reaction>
    <physiologicalReaction direction="left-to-right" evidence="2">
        <dbReference type="Rhea" id="RHEA:72864"/>
    </physiologicalReaction>
</comment>
<dbReference type="Proteomes" id="UP000008731">
    <property type="component" value="Segment"/>
</dbReference>
<evidence type="ECO:0000256" key="5">
    <source>
        <dbReference type="ARBA" id="ARBA00034283"/>
    </source>
</evidence>
<evidence type="ECO:0000256" key="3">
    <source>
        <dbReference type="ARBA" id="ARBA00034240"/>
    </source>
</evidence>
<comment type="catalytic activity">
    <reaction evidence="4">
        <text>3',3',3'-cAAG + H2O = A[3'-5']pG[3'-5']pAp[3'] + H(+)</text>
        <dbReference type="Rhea" id="RHEA:72867"/>
        <dbReference type="ChEBI" id="CHEBI:15377"/>
        <dbReference type="ChEBI" id="CHEBI:15378"/>
        <dbReference type="ChEBI" id="CHEBI:143810"/>
        <dbReference type="ChEBI" id="CHEBI:192533"/>
    </reaction>
    <physiologicalReaction direction="left-to-right" evidence="4">
        <dbReference type="Rhea" id="RHEA:72868"/>
    </physiologicalReaction>
</comment>
<name>E5EPT7_9CAUD</name>
<evidence type="ECO:0000256" key="2">
    <source>
        <dbReference type="ARBA" id="ARBA00034233"/>
    </source>
</evidence>
<evidence type="ECO:0000256" key="4">
    <source>
        <dbReference type="ARBA" id="ARBA00034244"/>
    </source>
</evidence>
<evidence type="ECO:0000259" key="9">
    <source>
        <dbReference type="Pfam" id="PF23474"/>
    </source>
</evidence>
<comment type="catalytic activity">
    <reaction evidence="3">
        <text>3',3',3'-c-tri-AMP + H2O = A[3'-5']pA[3'-5']pAp[3'] + H(+)</text>
        <dbReference type="Rhea" id="RHEA:72859"/>
        <dbReference type="ChEBI" id="CHEBI:15377"/>
        <dbReference type="ChEBI" id="CHEBI:15378"/>
        <dbReference type="ChEBI" id="CHEBI:192523"/>
        <dbReference type="ChEBI" id="CHEBI:192530"/>
    </reaction>
    <physiologicalReaction direction="left-to-right" evidence="3">
        <dbReference type="Rhea" id="RHEA:72860"/>
    </physiologicalReaction>
</comment>
<gene>
    <name evidence="10" type="primary">57B</name>
    <name evidence="10" type="ORF">Acj9p153</name>
</gene>
<dbReference type="GeneID" id="9926587"/>
<evidence type="ECO:0000256" key="6">
    <source>
        <dbReference type="ARBA" id="ARBA00034316"/>
    </source>
</evidence>
<dbReference type="OrthoDB" id="11210at10239"/>
<keyword evidence="11" id="KW-1185">Reference proteome</keyword>
<feature type="domain" description="Anti-CBASS protein Acb1-like C-terminal" evidence="9">
    <location>
        <begin position="7"/>
        <end position="148"/>
    </location>
</feature>
<dbReference type="KEGG" id="vg:9926587"/>
<comment type="catalytic activity">
    <reaction evidence="5">
        <text>3',3'-cGAMP + H2O = G[3'-5']pAp[3'] + H(+)</text>
        <dbReference type="Rhea" id="RHEA:72831"/>
        <dbReference type="ChEBI" id="CHEBI:15377"/>
        <dbReference type="ChEBI" id="CHEBI:15378"/>
        <dbReference type="ChEBI" id="CHEBI:71501"/>
        <dbReference type="ChEBI" id="CHEBI:192497"/>
    </reaction>
    <physiologicalReaction direction="left-to-right" evidence="5">
        <dbReference type="Rhea" id="RHEA:72832"/>
    </physiologicalReaction>
</comment>
<evidence type="ECO:0000256" key="8">
    <source>
        <dbReference type="ARBA" id="ARBA00048123"/>
    </source>
</evidence>
<evidence type="ECO:0000313" key="11">
    <source>
        <dbReference type="Proteomes" id="UP000008731"/>
    </source>
</evidence>
<evidence type="ECO:0000313" key="10">
    <source>
        <dbReference type="EMBL" id="ADG60053.1"/>
    </source>
</evidence>
<dbReference type="RefSeq" id="YP_004010290.1">
    <property type="nucleotide sequence ID" value="NC_014663.1"/>
</dbReference>
<evidence type="ECO:0000256" key="1">
    <source>
        <dbReference type="ARBA" id="ARBA00022801"/>
    </source>
</evidence>
<dbReference type="Gene3D" id="3.90.1140.10">
    <property type="entry name" value="Cyclic phosphodiesterase"/>
    <property type="match status" value="1"/>
</dbReference>
<accession>E5EPT7</accession>
<evidence type="ECO:0000256" key="7">
    <source>
        <dbReference type="ARBA" id="ARBA00034343"/>
    </source>
</evidence>
<dbReference type="EMBL" id="HM004124">
    <property type="protein sequence ID" value="ADG60053.1"/>
    <property type="molecule type" value="Genomic_DNA"/>
</dbReference>
<keyword evidence="1" id="KW-0378">Hydrolase</keyword>
<sequence length="149" mass="17273">MHKQQNNGTYAAVKFTAATLDMLQDMQRELQLFEPVPRDKLHSTICFSRVNIPYAAINESRFIGTTGELEIFEHNGKRALVLLLESDYLKERHKYSRILGATYDFDEYRPHITLAYDIGARAKPGYHTRGLPVEISHEYSEDLDLNWKP</sequence>
<proteinExistence type="inferred from homology"/>
<dbReference type="GO" id="GO:0016787">
    <property type="term" value="F:hydrolase activity"/>
    <property type="evidence" value="ECO:0007669"/>
    <property type="project" value="UniProtKB-KW"/>
</dbReference>
<dbReference type="InterPro" id="IPR009097">
    <property type="entry name" value="Cyclic_Pdiesterase"/>
</dbReference>
<comment type="catalytic activity">
    <reaction evidence="8">
        <text>3',3'-cUAMP + H2O = U[3'-5']pAp[3'] + H(+)</text>
        <dbReference type="Rhea" id="RHEA:72835"/>
        <dbReference type="ChEBI" id="CHEBI:15377"/>
        <dbReference type="ChEBI" id="CHEBI:15378"/>
        <dbReference type="ChEBI" id="CHEBI:143809"/>
        <dbReference type="ChEBI" id="CHEBI:192498"/>
    </reaction>
    <physiologicalReaction direction="left-to-right" evidence="8">
        <dbReference type="Rhea" id="RHEA:72836"/>
    </physiologicalReaction>
</comment>
<comment type="similarity">
    <text evidence="6">Belongs to the anti-CBASS protein Acb1 family.</text>
</comment>
<protein>
    <recommendedName>
        <fullName evidence="7">Anti-CBASS protein Acb1</fullName>
    </recommendedName>
</protein>
<dbReference type="SUPFAM" id="SSF55144">
    <property type="entry name" value="LigT-like"/>
    <property type="match status" value="1"/>
</dbReference>
<dbReference type="InterPro" id="IPR056175">
    <property type="entry name" value="Acb1-like_C"/>
</dbReference>
<reference evidence="10 11" key="1">
    <citation type="journal article" date="2010" name="Virol. J.">
        <title>Genomes of the T4-related bacteriophages as windows on microbial genome evolution.</title>
        <authorList>
            <person name="Petrov V.M."/>
            <person name="Ratnayaka S."/>
            <person name="Nolan J.M."/>
            <person name="Miller E.S."/>
            <person name="Karam J.D."/>
        </authorList>
    </citation>
    <scope>NUCLEOTIDE SEQUENCE [LARGE SCALE GENOMIC DNA]</scope>
</reference>
<dbReference type="Pfam" id="PF23474">
    <property type="entry name" value="Acb1"/>
    <property type="match status" value="1"/>
</dbReference>